<sequence>MAEAFGVAASVAGIVSLGLELSTRIITYIDAVRHLDEGISAIYRQTKTLQSSLEVLKDALPDLALKHQVAGDTVLAALKSGELELGALKDFMERLTGSIGQSQNLKSHLKHASKRMLFPFHRGNLEALQQRLDRANVSLDAATRTLGLYEILLRDIRYVTDSLFVARVIVSSIEQSSADALSQISSLSTISAASIATSSSIKASLDTFIPQVDQALLEIKDSLGTELPDIQQSLASMSATISRQEGSLTRRIQEAQAELLEGLSKNPQQRNPLGSAVTSPDANPAARATLGSDLLDGVNRLSDILSDLAEKKENDPPRIFGATAEQRVLYRLVSSPAQLEKLYALHHGDDDAEYEFTMEQRDEPKLGLKRSPSDLMDINHATMGYMLNCICRQHHESLHRQAKLGHLSVNMLTRISRKHLPECRYAKSEVISKSNSLRLSYYGLQWLLSKAVDISISRTTGPEGLKISPTITIRPMVDKKKAPVFRSLALLRECALHHPKQIKLTLPLVDAVVHRIVQQYRSRRSSPYEVDDEGQSALHGWMNVIFYLSELLVDFGENITAMTKLLLGVGLPAFLCDYQGVNNALEERFTKRVRSQ</sequence>
<protein>
    <recommendedName>
        <fullName evidence="4">Fungal N-terminal domain-containing protein</fullName>
    </recommendedName>
</protein>
<dbReference type="EMBL" id="RYZI01000139">
    <property type="protein sequence ID" value="RWA09802.1"/>
    <property type="molecule type" value="Genomic_DNA"/>
</dbReference>
<comment type="caution">
    <text evidence="2">The sequence shown here is derived from an EMBL/GenBank/DDBJ whole genome shotgun (WGS) entry which is preliminary data.</text>
</comment>
<dbReference type="Proteomes" id="UP000286045">
    <property type="component" value="Unassembled WGS sequence"/>
</dbReference>
<accession>A0A439D5W7</accession>
<organism evidence="2 3">
    <name type="scientific">Xylaria grammica</name>
    <dbReference type="NCBI Taxonomy" id="363999"/>
    <lineage>
        <taxon>Eukaryota</taxon>
        <taxon>Fungi</taxon>
        <taxon>Dikarya</taxon>
        <taxon>Ascomycota</taxon>
        <taxon>Pezizomycotina</taxon>
        <taxon>Sordariomycetes</taxon>
        <taxon>Xylariomycetidae</taxon>
        <taxon>Xylariales</taxon>
        <taxon>Xylariaceae</taxon>
        <taxon>Xylaria</taxon>
    </lineage>
</organism>
<evidence type="ECO:0000313" key="3">
    <source>
        <dbReference type="Proteomes" id="UP000286045"/>
    </source>
</evidence>
<evidence type="ECO:0000313" key="2">
    <source>
        <dbReference type="EMBL" id="RWA09802.1"/>
    </source>
</evidence>
<feature type="compositionally biased region" description="Polar residues" evidence="1">
    <location>
        <begin position="265"/>
        <end position="281"/>
    </location>
</feature>
<evidence type="ECO:0008006" key="4">
    <source>
        <dbReference type="Google" id="ProtNLM"/>
    </source>
</evidence>
<feature type="region of interest" description="Disordered" evidence="1">
    <location>
        <begin position="263"/>
        <end position="288"/>
    </location>
</feature>
<name>A0A439D5W7_9PEZI</name>
<proteinExistence type="predicted"/>
<evidence type="ECO:0000256" key="1">
    <source>
        <dbReference type="SAM" id="MobiDB-lite"/>
    </source>
</evidence>
<keyword evidence="3" id="KW-1185">Reference proteome</keyword>
<reference evidence="2 3" key="1">
    <citation type="submission" date="2018-12" db="EMBL/GenBank/DDBJ databases">
        <title>Draft genome sequence of Xylaria grammica IHI A82.</title>
        <authorList>
            <person name="Buettner E."/>
            <person name="Kellner H."/>
        </authorList>
    </citation>
    <scope>NUCLEOTIDE SEQUENCE [LARGE SCALE GENOMIC DNA]</scope>
    <source>
        <strain evidence="2 3">IHI A82</strain>
    </source>
</reference>
<dbReference type="AlphaFoldDB" id="A0A439D5W7"/>
<gene>
    <name evidence="2" type="ORF">EKO27_g5280</name>
</gene>